<evidence type="ECO:0000313" key="2">
    <source>
        <dbReference type="EMBL" id="KRY24319.1"/>
    </source>
</evidence>
<name>A0A0V1AHK9_TRIBR</name>
<dbReference type="EMBL" id="JYDI01003184">
    <property type="protein sequence ID" value="KRY24319.1"/>
    <property type="molecule type" value="Genomic_DNA"/>
</dbReference>
<dbReference type="AlphaFoldDB" id="A0A0V1AHK9"/>
<feature type="transmembrane region" description="Helical" evidence="1">
    <location>
        <begin position="12"/>
        <end position="31"/>
    </location>
</feature>
<sequence>MNISDEKMTNLASLLVELSSAFLLFILYYGIG</sequence>
<comment type="caution">
    <text evidence="2">The sequence shown here is derived from an EMBL/GenBank/DDBJ whole genome shotgun (WGS) entry which is preliminary data.</text>
</comment>
<dbReference type="Proteomes" id="UP000054653">
    <property type="component" value="Unassembled WGS sequence"/>
</dbReference>
<keyword evidence="3" id="KW-1185">Reference proteome</keyword>
<keyword evidence="1" id="KW-0472">Membrane</keyword>
<reference evidence="2 3" key="1">
    <citation type="submission" date="2015-01" db="EMBL/GenBank/DDBJ databases">
        <title>Evolution of Trichinella species and genotypes.</title>
        <authorList>
            <person name="Korhonen P.K."/>
            <person name="Edoardo P."/>
            <person name="Giuseppe L.R."/>
            <person name="Gasser R.B."/>
        </authorList>
    </citation>
    <scope>NUCLEOTIDE SEQUENCE [LARGE SCALE GENOMIC DNA]</scope>
    <source>
        <strain evidence="2">ISS120</strain>
    </source>
</reference>
<keyword evidence="1" id="KW-1133">Transmembrane helix</keyword>
<protein>
    <submittedName>
        <fullName evidence="2">Uncharacterized protein</fullName>
    </submittedName>
</protein>
<organism evidence="2 3">
    <name type="scientific">Trichinella britovi</name>
    <name type="common">Parasitic roundworm</name>
    <dbReference type="NCBI Taxonomy" id="45882"/>
    <lineage>
        <taxon>Eukaryota</taxon>
        <taxon>Metazoa</taxon>
        <taxon>Ecdysozoa</taxon>
        <taxon>Nematoda</taxon>
        <taxon>Enoplea</taxon>
        <taxon>Dorylaimia</taxon>
        <taxon>Trichinellida</taxon>
        <taxon>Trichinellidae</taxon>
        <taxon>Trichinella</taxon>
    </lineage>
</organism>
<evidence type="ECO:0000256" key="1">
    <source>
        <dbReference type="SAM" id="Phobius"/>
    </source>
</evidence>
<gene>
    <name evidence="2" type="ORF">T03_8767</name>
</gene>
<proteinExistence type="predicted"/>
<accession>A0A0V1AHK9</accession>
<keyword evidence="1" id="KW-0812">Transmembrane</keyword>
<evidence type="ECO:0000313" key="3">
    <source>
        <dbReference type="Proteomes" id="UP000054653"/>
    </source>
</evidence>